<dbReference type="EMBL" id="JAAGBB010000027">
    <property type="protein sequence ID" value="MBR0666912.1"/>
    <property type="molecule type" value="Genomic_DNA"/>
</dbReference>
<dbReference type="Proteomes" id="UP001196870">
    <property type="component" value="Unassembled WGS sequence"/>
</dbReference>
<dbReference type="PANTHER" id="PTHR31616">
    <property type="entry name" value="TREHALASE"/>
    <property type="match status" value="1"/>
</dbReference>
<dbReference type="SUPFAM" id="SSF48208">
    <property type="entry name" value="Six-hairpin glycosidases"/>
    <property type="match status" value="1"/>
</dbReference>
<evidence type="ECO:0000313" key="4">
    <source>
        <dbReference type="Proteomes" id="UP001196870"/>
    </source>
</evidence>
<proteinExistence type="predicted"/>
<sequence length="597" mass="65913">MAQPLDLAVAGNGTIAALINPTGRVVWMCWPRLDGDPVFSALLDGTEPERGFFDVTMARFASSRQTYRHNTAVVETELTDAHGNALRIVDTVPRMHRFGRTFRPPTLVRRLEPIQGRPRIRIRLRPSFAWGAEVPKRRAGSNHLRFVGESDAIRLTTDAPLGFIAEETEFPLDRPISLVLGADETVPESPARIAREFEDETTGYWHDWVRLLAVPFEWQDAVIRAAITLKLCADDDTGGIVAALTTSIPEAEGTARNWDYRLCWLRDSFFTVQALNRLGATRTMENFIRYLTAALPEGDEPPRPVYPLVPNAPTDEREAAALAGFLGHAPVRVGNAAADQVQNDAWGSVVMAAAMMFFDRRLPQPGDEALFRRLEPLGVAAEAAALTPDAGIWEYRGRSRVHTFSAAMCWAALDRLGRIAAGLGLTHEAVGWKARADRLRGLILDGAWSEGAKSFTESLGGEGLDAALLLLPDIGIVAPSDPRFVATVEAVRRDLDRGGLLLRYGMPDDFGMPDTAFLVCSFWLVDALHAIGRAGEARALFTRILSLRNHVGLLSEDVDPRTGQLWGNFPQTYSQVGLILSAMRLSRSWEEGFWRAW</sequence>
<feature type="domain" description="GH15-like" evidence="1">
    <location>
        <begin position="220"/>
        <end position="579"/>
    </location>
</feature>
<dbReference type="Pfam" id="PF00723">
    <property type="entry name" value="Glyco_hydro_15"/>
    <property type="match status" value="1"/>
</dbReference>
<evidence type="ECO:0000259" key="2">
    <source>
        <dbReference type="Pfam" id="PF19291"/>
    </source>
</evidence>
<dbReference type="InterPro" id="IPR012341">
    <property type="entry name" value="6hp_glycosidase-like_sf"/>
</dbReference>
<dbReference type="RefSeq" id="WP_211854689.1">
    <property type="nucleotide sequence ID" value="NZ_JAAGBB010000027.1"/>
</dbReference>
<evidence type="ECO:0000259" key="1">
    <source>
        <dbReference type="Pfam" id="PF00723"/>
    </source>
</evidence>
<accession>A0ABS5F2Y9</accession>
<dbReference type="PANTHER" id="PTHR31616:SF0">
    <property type="entry name" value="GLUCAN 1,4-ALPHA-GLUCOSIDASE"/>
    <property type="match status" value="1"/>
</dbReference>
<comment type="caution">
    <text evidence="3">The sequence shown here is derived from an EMBL/GenBank/DDBJ whole genome shotgun (WGS) entry which is preliminary data.</text>
</comment>
<dbReference type="Gene3D" id="1.50.10.10">
    <property type="match status" value="1"/>
</dbReference>
<keyword evidence="3" id="KW-0378">Hydrolase</keyword>
<keyword evidence="4" id="KW-1185">Reference proteome</keyword>
<feature type="domain" description="Trehalase-like N-terminal" evidence="2">
    <location>
        <begin position="8"/>
        <end position="156"/>
    </location>
</feature>
<evidence type="ECO:0000313" key="3">
    <source>
        <dbReference type="EMBL" id="MBR0666912.1"/>
    </source>
</evidence>
<dbReference type="GO" id="GO:0016787">
    <property type="term" value="F:hydrolase activity"/>
    <property type="evidence" value="ECO:0007669"/>
    <property type="project" value="UniProtKB-KW"/>
</dbReference>
<dbReference type="InterPro" id="IPR045582">
    <property type="entry name" value="Trehalase-like_N"/>
</dbReference>
<protein>
    <submittedName>
        <fullName evidence="3">Glycoside hydrolase family 15 protein</fullName>
    </submittedName>
</protein>
<organism evidence="3 4">
    <name type="scientific">Plastoroseomonas hellenica</name>
    <dbReference type="NCBI Taxonomy" id="2687306"/>
    <lineage>
        <taxon>Bacteria</taxon>
        <taxon>Pseudomonadati</taxon>
        <taxon>Pseudomonadota</taxon>
        <taxon>Alphaproteobacteria</taxon>
        <taxon>Acetobacterales</taxon>
        <taxon>Acetobacteraceae</taxon>
        <taxon>Plastoroseomonas</taxon>
    </lineage>
</organism>
<reference evidence="4" key="1">
    <citation type="journal article" date="2021" name="Syst. Appl. Microbiol.">
        <title>Roseomonas hellenica sp. nov., isolated from roots of wild-growing Alkanna tinctoria.</title>
        <authorList>
            <person name="Rat A."/>
            <person name="Naranjo H.D."/>
            <person name="Lebbe L."/>
            <person name="Cnockaert M."/>
            <person name="Krigas N."/>
            <person name="Grigoriadou K."/>
            <person name="Maloupa E."/>
            <person name="Willems A."/>
        </authorList>
    </citation>
    <scope>NUCLEOTIDE SEQUENCE [LARGE SCALE GENOMIC DNA]</scope>
    <source>
        <strain evidence="4">LMG 31523</strain>
    </source>
</reference>
<dbReference type="Pfam" id="PF19291">
    <property type="entry name" value="TREH_N"/>
    <property type="match status" value="1"/>
</dbReference>
<gene>
    <name evidence="3" type="ORF">GXW71_21305</name>
</gene>
<dbReference type="InterPro" id="IPR011613">
    <property type="entry name" value="GH15-like"/>
</dbReference>
<name>A0ABS5F2Y9_9PROT</name>
<dbReference type="InterPro" id="IPR008928">
    <property type="entry name" value="6-hairpin_glycosidase_sf"/>
</dbReference>